<dbReference type="Proteomes" id="UP000887579">
    <property type="component" value="Unplaced"/>
</dbReference>
<sequence length="918" mass="103289">MSTKDNYLFSKDKEDSFPHSFIDNDNKYSNFNLNQNQKCSDINSIDSHLSSVNHKHGDDKGYISEKAFNYTVKSQSWKESTTTGFNSKVYNCSILKDGVEGAEKHGINYDTVSNSTLSLHISAYENSIEATETESFIEKDRKMEKFDSIKKQGNAKQICDASTSVINNLHKQRLGAMSDSEVMKFKRSQKLFNPKGISTETNYSTPSLTALPSNKNLVTIKPDYKSELLRLTNQGSYRPTTTFFSPFVQSKYLNLLEKSSGSGVRIGIIDSGVDPTVIALQNTSSKQPKRIEYFDLTGKAVLKFEKFANLKVGKHETQTGETFQVILENWDNDSGEWFVVHKKLHDIYFSTEHFHEKDRKELLKREKEYAKKIEKVVAVVICWKQGGSYKCCLQLPQNIDDSASNIVLDTFPSKTTSTGLLNKNMPYFFKMDGNILELHTCFKEHGTAVAQVAAGCIPEYNNPFGVAHDAELIICDVCKKGANPGDFFEKAFKKCIDMEVDIINVSVALVGEMEQLREAIERGIIVVYAAGNDGILLSSMNEQENLPCDEILIVGNVDVVTPTASAMTIQQGVMGSSTSNGPLQNYKLGVHLCAPGLACVFAPKWIPAENEFANEKIMAFEGTSCAAPLVTGGIACLISFLRKENLHVDPALIMAALKTTAILPNSMDGFSGGDGVPQFELAYELIKGFQNIKIPKLTAKIHDFYGTFFTWDKKNVAFDIILEPDLLDYDLEVTGLPNCVDVKANEKSIIQLEINLDQDEYVEIHHTHFAYVQINGYIKNNEKKLKIFHFPIGIKMPIVMPQNNIWTTNFEAKDRTPYRFYFNLENSNAQIDVTPSSASLARVYLNQNDNNGQLKQQFKLLNDKLDPDVFSLPIKYKKFQEIVLYFEFPITNQTQNVTFVFKKTNIFQKAMQTVKKIL</sequence>
<proteinExistence type="predicted"/>
<dbReference type="WBParaSite" id="ES5_v2.g18588.t1">
    <property type="protein sequence ID" value="ES5_v2.g18588.t1"/>
    <property type="gene ID" value="ES5_v2.g18588"/>
</dbReference>
<organism evidence="1 2">
    <name type="scientific">Panagrolaimus sp. ES5</name>
    <dbReference type="NCBI Taxonomy" id="591445"/>
    <lineage>
        <taxon>Eukaryota</taxon>
        <taxon>Metazoa</taxon>
        <taxon>Ecdysozoa</taxon>
        <taxon>Nematoda</taxon>
        <taxon>Chromadorea</taxon>
        <taxon>Rhabditida</taxon>
        <taxon>Tylenchina</taxon>
        <taxon>Panagrolaimomorpha</taxon>
        <taxon>Panagrolaimoidea</taxon>
        <taxon>Panagrolaimidae</taxon>
        <taxon>Panagrolaimus</taxon>
    </lineage>
</organism>
<accession>A0AC34FMI0</accession>
<evidence type="ECO:0000313" key="1">
    <source>
        <dbReference type="Proteomes" id="UP000887579"/>
    </source>
</evidence>
<protein>
    <submittedName>
        <fullName evidence="2">Peptidase S8/S53 domain-containing protein</fullName>
    </submittedName>
</protein>
<name>A0AC34FMI0_9BILA</name>
<reference evidence="2" key="1">
    <citation type="submission" date="2022-11" db="UniProtKB">
        <authorList>
            <consortium name="WormBaseParasite"/>
        </authorList>
    </citation>
    <scope>IDENTIFICATION</scope>
</reference>
<evidence type="ECO:0000313" key="2">
    <source>
        <dbReference type="WBParaSite" id="ES5_v2.g18588.t1"/>
    </source>
</evidence>